<evidence type="ECO:0000256" key="5">
    <source>
        <dbReference type="ARBA" id="ARBA00023242"/>
    </source>
</evidence>
<keyword evidence="2" id="KW-0805">Transcription regulation</keyword>
<comment type="subcellular location">
    <subcellularLocation>
        <location evidence="1">Nucleus</location>
    </subcellularLocation>
</comment>
<dbReference type="EMBL" id="BDDD01005180">
    <property type="protein sequence ID" value="GAV88972.1"/>
    <property type="molecule type" value="Genomic_DNA"/>
</dbReference>
<feature type="domain" description="TF-B3" evidence="6">
    <location>
        <begin position="1"/>
        <end position="77"/>
    </location>
</feature>
<comment type="caution">
    <text evidence="7">The sequence shown here is derived from an EMBL/GenBank/DDBJ whole genome shotgun (WGS) entry which is preliminary data.</text>
</comment>
<dbReference type="InterPro" id="IPR003340">
    <property type="entry name" value="B3_DNA-bd"/>
</dbReference>
<evidence type="ECO:0000256" key="2">
    <source>
        <dbReference type="ARBA" id="ARBA00023015"/>
    </source>
</evidence>
<proteinExistence type="predicted"/>
<sequence length="268" mass="30709">IPPAFLKNFNGVFPKICILKSISEKSWQVTMDKNDEGYFFSNGWSEFVKYHNLEFGDFVLFWFLGDSKFEVVIYGRTACEKDIDFKCEECPTKRKSNASRKYLNLSFLFGVEFLEMTIDMFGSCKVQGKHKVLTKKLEVKKKKKRVLELIVSYQLIHPVKILQDYQKFNIVIPITFARVTGFMNKKKAMVKDPQGNVWPVEIHIVKSGHVHLSTGWSKFWAAKGLAAGDTCLFQYIQGTGNVLFVKILSKGAGSSEDEAIKEEPIEFN</sequence>
<dbReference type="SUPFAM" id="SSF101936">
    <property type="entry name" value="DNA-binding pseudobarrel domain"/>
    <property type="match status" value="2"/>
</dbReference>
<dbReference type="FunCoup" id="A0A1Q3D948">
    <property type="interactions" value="44"/>
</dbReference>
<dbReference type="AlphaFoldDB" id="A0A1Q3D948"/>
<dbReference type="SMART" id="SM01019">
    <property type="entry name" value="B3"/>
    <property type="match status" value="2"/>
</dbReference>
<keyword evidence="5" id="KW-0539">Nucleus</keyword>
<gene>
    <name evidence="7" type="ORF">CFOL_v3_32393</name>
</gene>
<dbReference type="Gene3D" id="2.40.330.10">
    <property type="entry name" value="DNA-binding pseudobarrel domain"/>
    <property type="match status" value="2"/>
</dbReference>
<dbReference type="OrthoDB" id="635132at2759"/>
<evidence type="ECO:0000313" key="7">
    <source>
        <dbReference type="EMBL" id="GAV88972.1"/>
    </source>
</evidence>
<dbReference type="InterPro" id="IPR015300">
    <property type="entry name" value="DNA-bd_pseudobarrel_sf"/>
</dbReference>
<organism evidence="7 8">
    <name type="scientific">Cephalotus follicularis</name>
    <name type="common">Albany pitcher plant</name>
    <dbReference type="NCBI Taxonomy" id="3775"/>
    <lineage>
        <taxon>Eukaryota</taxon>
        <taxon>Viridiplantae</taxon>
        <taxon>Streptophyta</taxon>
        <taxon>Embryophyta</taxon>
        <taxon>Tracheophyta</taxon>
        <taxon>Spermatophyta</taxon>
        <taxon>Magnoliopsida</taxon>
        <taxon>eudicotyledons</taxon>
        <taxon>Gunneridae</taxon>
        <taxon>Pentapetalae</taxon>
        <taxon>rosids</taxon>
        <taxon>fabids</taxon>
        <taxon>Oxalidales</taxon>
        <taxon>Cephalotaceae</taxon>
        <taxon>Cephalotus</taxon>
    </lineage>
</organism>
<protein>
    <submittedName>
        <fullName evidence="7">B3 domain-containing protein</fullName>
    </submittedName>
</protein>
<dbReference type="GO" id="GO:0005634">
    <property type="term" value="C:nucleus"/>
    <property type="evidence" value="ECO:0007669"/>
    <property type="project" value="UniProtKB-SubCell"/>
</dbReference>
<dbReference type="Proteomes" id="UP000187406">
    <property type="component" value="Unassembled WGS sequence"/>
</dbReference>
<keyword evidence="8" id="KW-1185">Reference proteome</keyword>
<feature type="domain" description="TF-B3" evidence="6">
    <location>
        <begin position="155"/>
        <end position="251"/>
    </location>
</feature>
<keyword evidence="3" id="KW-0238">DNA-binding</keyword>
<accession>A0A1Q3D948</accession>
<evidence type="ECO:0000256" key="1">
    <source>
        <dbReference type="ARBA" id="ARBA00004123"/>
    </source>
</evidence>
<dbReference type="Pfam" id="PF02362">
    <property type="entry name" value="B3"/>
    <property type="match status" value="2"/>
</dbReference>
<evidence type="ECO:0000313" key="8">
    <source>
        <dbReference type="Proteomes" id="UP000187406"/>
    </source>
</evidence>
<dbReference type="PANTHER" id="PTHR31920:SF135">
    <property type="entry name" value="B3 DOMAIN-CONTAINING PROTEIN OS03G0621600-RELATED"/>
    <property type="match status" value="1"/>
</dbReference>
<name>A0A1Q3D948_CEPFO</name>
<dbReference type="PROSITE" id="PS50863">
    <property type="entry name" value="B3"/>
    <property type="match status" value="2"/>
</dbReference>
<dbReference type="PANTHER" id="PTHR31920">
    <property type="entry name" value="B3 DOMAIN-CONTAINING"/>
    <property type="match status" value="1"/>
</dbReference>
<evidence type="ECO:0000256" key="3">
    <source>
        <dbReference type="ARBA" id="ARBA00023125"/>
    </source>
</evidence>
<dbReference type="InParanoid" id="A0A1Q3D948"/>
<keyword evidence="4" id="KW-0804">Transcription</keyword>
<feature type="non-terminal residue" evidence="7">
    <location>
        <position position="1"/>
    </location>
</feature>
<evidence type="ECO:0000256" key="4">
    <source>
        <dbReference type="ARBA" id="ARBA00023163"/>
    </source>
</evidence>
<dbReference type="GO" id="GO:0003677">
    <property type="term" value="F:DNA binding"/>
    <property type="evidence" value="ECO:0007669"/>
    <property type="project" value="UniProtKB-KW"/>
</dbReference>
<dbReference type="InterPro" id="IPR050655">
    <property type="entry name" value="Plant_B3_domain"/>
</dbReference>
<evidence type="ECO:0000259" key="6">
    <source>
        <dbReference type="PROSITE" id="PS50863"/>
    </source>
</evidence>
<reference evidence="8" key="1">
    <citation type="submission" date="2016-04" db="EMBL/GenBank/DDBJ databases">
        <title>Cephalotus genome sequencing.</title>
        <authorList>
            <person name="Fukushima K."/>
            <person name="Hasebe M."/>
            <person name="Fang X."/>
        </authorList>
    </citation>
    <scope>NUCLEOTIDE SEQUENCE [LARGE SCALE GENOMIC DNA]</scope>
    <source>
        <strain evidence="8">cv. St1</strain>
    </source>
</reference>
<dbReference type="STRING" id="3775.A0A1Q3D948"/>
<dbReference type="CDD" id="cd10017">
    <property type="entry name" value="B3_DNA"/>
    <property type="match status" value="2"/>
</dbReference>